<dbReference type="Proteomes" id="UP000076842">
    <property type="component" value="Unassembled WGS sequence"/>
</dbReference>
<feature type="transmembrane region" description="Helical" evidence="1">
    <location>
        <begin position="17"/>
        <end position="37"/>
    </location>
</feature>
<name>A0A165C3T6_9BASI</name>
<proteinExistence type="predicted"/>
<keyword evidence="1" id="KW-0472">Membrane</keyword>
<keyword evidence="1" id="KW-1133">Transmembrane helix</keyword>
<dbReference type="EMBL" id="KV424210">
    <property type="protein sequence ID" value="KZT50200.1"/>
    <property type="molecule type" value="Genomic_DNA"/>
</dbReference>
<gene>
    <name evidence="2" type="ORF">CALCODRAFT_504965</name>
</gene>
<sequence length="55" mass="5942">MGGAQAREAEAVSLDLLGAHGLLVVLNTLLTLHIATLSRPRYMDQKNTSTRIRPA</sequence>
<reference evidence="2 3" key="1">
    <citation type="journal article" date="2016" name="Mol. Biol. Evol.">
        <title>Comparative Genomics of Early-Diverging Mushroom-Forming Fungi Provides Insights into the Origins of Lignocellulose Decay Capabilities.</title>
        <authorList>
            <person name="Nagy L.G."/>
            <person name="Riley R."/>
            <person name="Tritt A."/>
            <person name="Adam C."/>
            <person name="Daum C."/>
            <person name="Floudas D."/>
            <person name="Sun H."/>
            <person name="Yadav J.S."/>
            <person name="Pangilinan J."/>
            <person name="Larsson K.H."/>
            <person name="Matsuura K."/>
            <person name="Barry K."/>
            <person name="Labutti K."/>
            <person name="Kuo R."/>
            <person name="Ohm R.A."/>
            <person name="Bhattacharya S.S."/>
            <person name="Shirouzu T."/>
            <person name="Yoshinaga Y."/>
            <person name="Martin F.M."/>
            <person name="Grigoriev I.V."/>
            <person name="Hibbett D.S."/>
        </authorList>
    </citation>
    <scope>NUCLEOTIDE SEQUENCE [LARGE SCALE GENOMIC DNA]</scope>
    <source>
        <strain evidence="2 3">HHB12733</strain>
    </source>
</reference>
<evidence type="ECO:0000313" key="2">
    <source>
        <dbReference type="EMBL" id="KZT50200.1"/>
    </source>
</evidence>
<organism evidence="2 3">
    <name type="scientific">Calocera cornea HHB12733</name>
    <dbReference type="NCBI Taxonomy" id="1353952"/>
    <lineage>
        <taxon>Eukaryota</taxon>
        <taxon>Fungi</taxon>
        <taxon>Dikarya</taxon>
        <taxon>Basidiomycota</taxon>
        <taxon>Agaricomycotina</taxon>
        <taxon>Dacrymycetes</taxon>
        <taxon>Dacrymycetales</taxon>
        <taxon>Dacrymycetaceae</taxon>
        <taxon>Calocera</taxon>
    </lineage>
</organism>
<evidence type="ECO:0000256" key="1">
    <source>
        <dbReference type="SAM" id="Phobius"/>
    </source>
</evidence>
<dbReference type="AlphaFoldDB" id="A0A165C3T6"/>
<accession>A0A165C3T6</accession>
<keyword evidence="3" id="KW-1185">Reference proteome</keyword>
<evidence type="ECO:0000313" key="3">
    <source>
        <dbReference type="Proteomes" id="UP000076842"/>
    </source>
</evidence>
<protein>
    <submittedName>
        <fullName evidence="2">Uncharacterized protein</fullName>
    </submittedName>
</protein>
<keyword evidence="1" id="KW-0812">Transmembrane</keyword>
<dbReference type="InParanoid" id="A0A165C3T6"/>